<dbReference type="PANTHER" id="PTHR44858:SF17">
    <property type="match status" value="1"/>
</dbReference>
<dbReference type="OrthoDB" id="421121at2759"/>
<accession>A0A2P6VNM2</accession>
<keyword evidence="1" id="KW-0677">Repeat</keyword>
<dbReference type="Pfam" id="PF13174">
    <property type="entry name" value="TPR_6"/>
    <property type="match status" value="1"/>
</dbReference>
<dbReference type="EMBL" id="LHPF02000002">
    <property type="protein sequence ID" value="PSC75669.1"/>
    <property type="molecule type" value="Genomic_DNA"/>
</dbReference>
<reference evidence="4 5" key="1">
    <citation type="journal article" date="2018" name="Plant J.">
        <title>Genome sequences of Chlorella sorokiniana UTEX 1602 and Micractinium conductrix SAG 241.80: implications to maltose excretion by a green alga.</title>
        <authorList>
            <person name="Arriola M.B."/>
            <person name="Velmurugan N."/>
            <person name="Zhang Y."/>
            <person name="Plunkett M.H."/>
            <person name="Hondzo H."/>
            <person name="Barney B.M."/>
        </authorList>
    </citation>
    <scope>NUCLEOTIDE SEQUENCE [LARGE SCALE GENOMIC DNA]</scope>
    <source>
        <strain evidence="4 5">SAG 241.80</strain>
    </source>
</reference>
<keyword evidence="2 3" id="KW-0802">TPR repeat</keyword>
<dbReference type="Gene3D" id="1.25.40.10">
    <property type="entry name" value="Tetratricopeptide repeat domain"/>
    <property type="match status" value="1"/>
</dbReference>
<feature type="repeat" description="TPR" evidence="3">
    <location>
        <begin position="101"/>
        <end position="134"/>
    </location>
</feature>
<evidence type="ECO:0000313" key="5">
    <source>
        <dbReference type="Proteomes" id="UP000239649"/>
    </source>
</evidence>
<dbReference type="InterPro" id="IPR011990">
    <property type="entry name" value="TPR-like_helical_dom_sf"/>
</dbReference>
<evidence type="ECO:0000256" key="1">
    <source>
        <dbReference type="ARBA" id="ARBA00022737"/>
    </source>
</evidence>
<proteinExistence type="predicted"/>
<dbReference type="Pfam" id="PF13181">
    <property type="entry name" value="TPR_8"/>
    <property type="match status" value="1"/>
</dbReference>
<comment type="caution">
    <text evidence="4">The sequence shown here is derived from an EMBL/GenBank/DDBJ whole genome shotgun (WGS) entry which is preliminary data.</text>
</comment>
<dbReference type="Pfam" id="PF13432">
    <property type="entry name" value="TPR_16"/>
    <property type="match status" value="1"/>
</dbReference>
<name>A0A2P6VNM2_9CHLO</name>
<gene>
    <name evidence="4" type="ORF">C2E20_1607</name>
</gene>
<protein>
    <submittedName>
        <fullName evidence="4">TPR repeat-containing</fullName>
    </submittedName>
</protein>
<sequence length="232" mass="25772">MHSTCLTWHRRRRCGARLEYGGLDSNWVPDLVGRAWGNRGNARSRQGKLQQALADYNTSIGICPWSVDPVLNRGVVLEALGRWDQAISDYRAVLAVAPEDPAAWNNLGNASAGAGDWAAAAEYYGKATQLAPAFAFARGNRALALYQLGQDNAAIKEMRSLLRKFPDSFPDMRAALAAALWEAGLQAEAEAEWQRVNDPRYRDRAWLRNERRWPPRAVAGLEALLDIRGVRS</sequence>
<feature type="repeat" description="TPR" evidence="3">
    <location>
        <begin position="67"/>
        <end position="100"/>
    </location>
</feature>
<dbReference type="AlphaFoldDB" id="A0A2P6VNM2"/>
<organism evidence="4 5">
    <name type="scientific">Micractinium conductrix</name>
    <dbReference type="NCBI Taxonomy" id="554055"/>
    <lineage>
        <taxon>Eukaryota</taxon>
        <taxon>Viridiplantae</taxon>
        <taxon>Chlorophyta</taxon>
        <taxon>core chlorophytes</taxon>
        <taxon>Trebouxiophyceae</taxon>
        <taxon>Chlorellales</taxon>
        <taxon>Chlorellaceae</taxon>
        <taxon>Chlorella clade</taxon>
        <taxon>Micractinium</taxon>
    </lineage>
</organism>
<dbReference type="InterPro" id="IPR050498">
    <property type="entry name" value="Ycf3"/>
</dbReference>
<keyword evidence="5" id="KW-1185">Reference proteome</keyword>
<dbReference type="PROSITE" id="PS50005">
    <property type="entry name" value="TPR"/>
    <property type="match status" value="2"/>
</dbReference>
<evidence type="ECO:0000313" key="4">
    <source>
        <dbReference type="EMBL" id="PSC75669.1"/>
    </source>
</evidence>
<dbReference type="InterPro" id="IPR019734">
    <property type="entry name" value="TPR_rpt"/>
</dbReference>
<dbReference type="PANTHER" id="PTHR44858">
    <property type="entry name" value="TETRATRICOPEPTIDE REPEAT PROTEIN 6"/>
    <property type="match status" value="1"/>
</dbReference>
<dbReference type="SUPFAM" id="SSF48452">
    <property type="entry name" value="TPR-like"/>
    <property type="match status" value="1"/>
</dbReference>
<evidence type="ECO:0000256" key="2">
    <source>
        <dbReference type="ARBA" id="ARBA00022803"/>
    </source>
</evidence>
<dbReference type="STRING" id="554055.A0A2P6VNM2"/>
<dbReference type="SMART" id="SM00028">
    <property type="entry name" value="TPR"/>
    <property type="match status" value="4"/>
</dbReference>
<evidence type="ECO:0000256" key="3">
    <source>
        <dbReference type="PROSITE-ProRule" id="PRU00339"/>
    </source>
</evidence>
<dbReference type="Proteomes" id="UP000239649">
    <property type="component" value="Unassembled WGS sequence"/>
</dbReference>